<dbReference type="PANTHER" id="PTHR34236">
    <property type="entry name" value="DIMETHYL SULFOXIDE REDUCTASE TRANSCRIPTIONAL ACTIVATOR"/>
    <property type="match status" value="1"/>
</dbReference>
<evidence type="ECO:0000256" key="1">
    <source>
        <dbReference type="ARBA" id="ARBA00023015"/>
    </source>
</evidence>
<accession>A0ABD5R6N3</accession>
<organism evidence="4 5">
    <name type="scientific">Salinirubrum litoreum</name>
    <dbReference type="NCBI Taxonomy" id="1126234"/>
    <lineage>
        <taxon>Archaea</taxon>
        <taxon>Methanobacteriati</taxon>
        <taxon>Methanobacteriota</taxon>
        <taxon>Stenosarchaea group</taxon>
        <taxon>Halobacteria</taxon>
        <taxon>Halobacteriales</taxon>
        <taxon>Haloferacaceae</taxon>
        <taxon>Salinirubrum</taxon>
    </lineage>
</organism>
<proteinExistence type="predicted"/>
<keyword evidence="1" id="KW-0805">Transcription regulation</keyword>
<reference evidence="4 5" key="1">
    <citation type="journal article" date="2019" name="Int. J. Syst. Evol. Microbiol.">
        <title>The Global Catalogue of Microorganisms (GCM) 10K type strain sequencing project: providing services to taxonomists for standard genome sequencing and annotation.</title>
        <authorList>
            <consortium name="The Broad Institute Genomics Platform"/>
            <consortium name="The Broad Institute Genome Sequencing Center for Infectious Disease"/>
            <person name="Wu L."/>
            <person name="Ma J."/>
        </authorList>
    </citation>
    <scope>NUCLEOTIDE SEQUENCE [LARGE SCALE GENOMIC DNA]</scope>
    <source>
        <strain evidence="4 5">CGMCC 1.12237</strain>
    </source>
</reference>
<dbReference type="Pfam" id="PF04967">
    <property type="entry name" value="HTH_10"/>
    <property type="match status" value="1"/>
</dbReference>
<dbReference type="InterPro" id="IPR036388">
    <property type="entry name" value="WH-like_DNA-bd_sf"/>
</dbReference>
<keyword evidence="5" id="KW-1185">Reference proteome</keyword>
<name>A0ABD5R6N3_9EURY</name>
<dbReference type="Gene3D" id="1.10.10.10">
    <property type="entry name" value="Winged helix-like DNA-binding domain superfamily/Winged helix DNA-binding domain"/>
    <property type="match status" value="1"/>
</dbReference>
<dbReference type="RefSeq" id="WP_227229032.1">
    <property type="nucleotide sequence ID" value="NZ_JAJCVJ010000001.1"/>
</dbReference>
<evidence type="ECO:0000313" key="5">
    <source>
        <dbReference type="Proteomes" id="UP001596201"/>
    </source>
</evidence>
<dbReference type="AlphaFoldDB" id="A0ABD5R6N3"/>
<protein>
    <submittedName>
        <fullName evidence="4">Helix-turn-helix domain-containing protein</fullName>
    </submittedName>
</protein>
<evidence type="ECO:0000256" key="2">
    <source>
        <dbReference type="ARBA" id="ARBA00023163"/>
    </source>
</evidence>
<dbReference type="EMBL" id="JBHSKX010000001">
    <property type="protein sequence ID" value="MFC5365684.1"/>
    <property type="molecule type" value="Genomic_DNA"/>
</dbReference>
<feature type="domain" description="HTH bat-type" evidence="3">
    <location>
        <begin position="168"/>
        <end position="217"/>
    </location>
</feature>
<comment type="caution">
    <text evidence="4">The sequence shown here is derived from an EMBL/GenBank/DDBJ whole genome shotgun (WGS) entry which is preliminary data.</text>
</comment>
<sequence>MRTGTDTDGVHARIAVEPARDCPLRDLAESFPIRDLIPADAGSAPQLLLDTPHSSVVADREGVDPVVSTDGVTICRLPDLAPTVDDDPCRHEHCLAQGFGFLPIEPYSHRWAGSQFLVNVAATDSDQIEATIDRFREAGFSVSTEQLSRGAGGVDVEAERAVVDLTTLTTRQRELARVAAERDYFDPDGPSAETIAAELDIAKATFSEHLRTVQAEVAGQLFSGGE</sequence>
<evidence type="ECO:0000313" key="4">
    <source>
        <dbReference type="EMBL" id="MFC5365684.1"/>
    </source>
</evidence>
<dbReference type="Proteomes" id="UP001596201">
    <property type="component" value="Unassembled WGS sequence"/>
</dbReference>
<dbReference type="PANTHER" id="PTHR34236:SF1">
    <property type="entry name" value="DIMETHYL SULFOXIDE REDUCTASE TRANSCRIPTIONAL ACTIVATOR"/>
    <property type="match status" value="1"/>
</dbReference>
<dbReference type="InterPro" id="IPR007050">
    <property type="entry name" value="HTH_bacterioopsin"/>
</dbReference>
<keyword evidence="2" id="KW-0804">Transcription</keyword>
<evidence type="ECO:0000259" key="3">
    <source>
        <dbReference type="Pfam" id="PF04967"/>
    </source>
</evidence>
<gene>
    <name evidence="4" type="ORF">ACFPJ5_01950</name>
</gene>